<feature type="compositionally biased region" description="Basic residues" evidence="2">
    <location>
        <begin position="435"/>
        <end position="447"/>
    </location>
</feature>
<evidence type="ECO:0000313" key="4">
    <source>
        <dbReference type="EMBL" id="CAE0716814.1"/>
    </source>
</evidence>
<reference evidence="4" key="1">
    <citation type="submission" date="2021-01" db="EMBL/GenBank/DDBJ databases">
        <authorList>
            <person name="Corre E."/>
            <person name="Pelletier E."/>
            <person name="Niang G."/>
            <person name="Scheremetjew M."/>
            <person name="Finn R."/>
            <person name="Kale V."/>
            <person name="Holt S."/>
            <person name="Cochrane G."/>
            <person name="Meng A."/>
            <person name="Brown T."/>
            <person name="Cohen L."/>
        </authorList>
    </citation>
    <scope>NUCLEOTIDE SEQUENCE</scope>
    <source>
        <strain evidence="4">10249 10 AB</strain>
    </source>
</reference>
<feature type="compositionally biased region" description="Basic and acidic residues" evidence="2">
    <location>
        <begin position="448"/>
        <end position="459"/>
    </location>
</feature>
<dbReference type="EMBL" id="HBIX01012878">
    <property type="protein sequence ID" value="CAE0716813.1"/>
    <property type="molecule type" value="Transcribed_RNA"/>
</dbReference>
<feature type="region of interest" description="Disordered" evidence="2">
    <location>
        <begin position="618"/>
        <end position="651"/>
    </location>
</feature>
<feature type="compositionally biased region" description="Polar residues" evidence="2">
    <location>
        <begin position="281"/>
        <end position="294"/>
    </location>
</feature>
<feature type="compositionally biased region" description="Basic residues" evidence="2">
    <location>
        <begin position="271"/>
        <end position="280"/>
    </location>
</feature>
<dbReference type="EMBL" id="HBIX01012879">
    <property type="protein sequence ID" value="CAE0716814.1"/>
    <property type="molecule type" value="Transcribed_RNA"/>
</dbReference>
<evidence type="ECO:0000313" key="3">
    <source>
        <dbReference type="EMBL" id="CAE0716813.1"/>
    </source>
</evidence>
<evidence type="ECO:0000256" key="2">
    <source>
        <dbReference type="SAM" id="MobiDB-lite"/>
    </source>
</evidence>
<gene>
    <name evidence="3" type="ORF">PAUS00366_LOCUS9565</name>
    <name evidence="4" type="ORF">PAUS00366_LOCUS9566</name>
</gene>
<keyword evidence="1" id="KW-0175">Coiled coil</keyword>
<name>A0A6U9YRX6_9STRA</name>
<evidence type="ECO:0000256" key="1">
    <source>
        <dbReference type="SAM" id="Coils"/>
    </source>
</evidence>
<feature type="compositionally biased region" description="Low complexity" evidence="2">
    <location>
        <begin position="717"/>
        <end position="729"/>
    </location>
</feature>
<sequence length="868" mass="97965">MSADDDGDAVDLDATPFSLDNVEIMDDEVDVHNKLICEDCVDVNVDVDVNVNANNCSSNKNNNSNETVVVQIDEEKKKVFEKKRDKILSGVPEEVKERFGKIYFSTFGKFLGPVLIMNPFKVEPGLLRDQWIAMFRNCQKSGREEQMTHLTYWYGQFDELNNAYSFQKTSQLLRYEVGIKKTEKKLENVRQKQNDAKKLSGKDLNFINGFDEMEADRAKDPSERFGYVNPNFMEEYHVIVEEEQIQIQEKSEGKEKKKTKNKSNSTEGINKKKKKVKKGKNSTQTTDAQTSREMGTQEVVENGETTNSRKKLAKKRNKKGDSLTEASRPKKKKKNSEAGDQDSKISGQLIEESLVKENGKQREEKVEESGKGDDDVKKGIAEVDYRKPSAYEEFAELDESSSQGETDDDSLEIDELESDGDSADDDFFQKSNSKAMKKNTLKKKAKSREHPSKSKEAPKKKVRKTKKKIEKSVVNTGEKKSTIKLNLKKSHKKEQRKFHRCEIEHLPLLRRWEKAIANKDVNQLSRIYDELVMSMENFTAPFIEEYGMSNLMKQSKGFDNDKRKVVLSKFKTVYKEKKAAVPQDFKAVKESDKYVSVDVKAESYTKPETAIEELNHLKELIPQPPSEKDGESSDQPSDIKNIPDPSKDALIPAIPKSMKKSQSSVVDADIAPPSLPLQKQNQSSTKIEKRKSFSLGKYMCPGSSSSAPGSGGAKVISSSEEMTPSSQSSKKNQTSPPWTIETISNEDYSNENRTFGLEFLQQATLYIPEGNTVNRNAIARNLELAIYNWSTGNVNGKSKKHEEDSEGSRLDKYWNKIHDLAACISGKRQRGTLAGMIAEGKFATPDELVGLGDDDLWCSFQGSPLSGY</sequence>
<feature type="coiled-coil region" evidence="1">
    <location>
        <begin position="172"/>
        <end position="199"/>
    </location>
</feature>
<protein>
    <submittedName>
        <fullName evidence="4">Uncharacterized protein</fullName>
    </submittedName>
</protein>
<feature type="region of interest" description="Disordered" evidence="2">
    <location>
        <begin position="247"/>
        <end position="475"/>
    </location>
</feature>
<feature type="region of interest" description="Disordered" evidence="2">
    <location>
        <begin position="698"/>
        <end position="746"/>
    </location>
</feature>
<accession>A0A6U9YRX6</accession>
<feature type="region of interest" description="Disordered" evidence="2">
    <location>
        <begin position="671"/>
        <end position="690"/>
    </location>
</feature>
<dbReference type="AlphaFoldDB" id="A0A6U9YRX6"/>
<feature type="compositionally biased region" description="Basic and acidic residues" evidence="2">
    <location>
        <begin position="353"/>
        <end position="390"/>
    </location>
</feature>
<feature type="compositionally biased region" description="Polar residues" evidence="2">
    <location>
        <begin position="730"/>
        <end position="746"/>
    </location>
</feature>
<feature type="compositionally biased region" description="Basic residues" evidence="2">
    <location>
        <begin position="308"/>
        <end position="318"/>
    </location>
</feature>
<feature type="compositionally biased region" description="Basic residues" evidence="2">
    <location>
        <begin position="460"/>
        <end position="469"/>
    </location>
</feature>
<feature type="compositionally biased region" description="Acidic residues" evidence="2">
    <location>
        <begin position="393"/>
        <end position="426"/>
    </location>
</feature>
<organism evidence="4">
    <name type="scientific">Pseudo-nitzschia australis</name>
    <dbReference type="NCBI Taxonomy" id="44445"/>
    <lineage>
        <taxon>Eukaryota</taxon>
        <taxon>Sar</taxon>
        <taxon>Stramenopiles</taxon>
        <taxon>Ochrophyta</taxon>
        <taxon>Bacillariophyta</taxon>
        <taxon>Bacillariophyceae</taxon>
        <taxon>Bacillariophycidae</taxon>
        <taxon>Bacillariales</taxon>
        <taxon>Bacillariaceae</taxon>
        <taxon>Pseudo-nitzschia</taxon>
    </lineage>
</organism>
<proteinExistence type="predicted"/>